<comment type="catalytic activity">
    <reaction evidence="1">
        <text>ATP + protein L-histidine = ADP + protein N-phospho-L-histidine.</text>
        <dbReference type="EC" id="2.7.13.3"/>
    </reaction>
</comment>
<evidence type="ECO:0000256" key="9">
    <source>
        <dbReference type="ARBA" id="ARBA00022840"/>
    </source>
</evidence>
<accession>A0A1H2RVK5</accession>
<evidence type="ECO:0000256" key="8">
    <source>
        <dbReference type="ARBA" id="ARBA00022777"/>
    </source>
</evidence>
<dbReference type="Gene3D" id="3.30.450.350">
    <property type="entry name" value="CHASE domain"/>
    <property type="match status" value="1"/>
</dbReference>
<protein>
    <recommendedName>
        <fullName evidence="3">histidine kinase</fullName>
        <ecNumber evidence="3">2.7.13.3</ecNumber>
    </recommendedName>
</protein>
<dbReference type="PANTHER" id="PTHR41523">
    <property type="entry name" value="TWO-COMPONENT SYSTEM SENSOR PROTEIN"/>
    <property type="match status" value="1"/>
</dbReference>
<keyword evidence="18" id="KW-1185">Reference proteome</keyword>
<evidence type="ECO:0000256" key="7">
    <source>
        <dbReference type="ARBA" id="ARBA00022741"/>
    </source>
</evidence>
<dbReference type="GO" id="GO:0005524">
    <property type="term" value="F:ATP binding"/>
    <property type="evidence" value="ECO:0007669"/>
    <property type="project" value="UniProtKB-KW"/>
</dbReference>
<dbReference type="SMART" id="SM00911">
    <property type="entry name" value="HWE_HK"/>
    <property type="match status" value="1"/>
</dbReference>
<evidence type="ECO:0000256" key="1">
    <source>
        <dbReference type="ARBA" id="ARBA00000085"/>
    </source>
</evidence>
<evidence type="ECO:0000256" key="10">
    <source>
        <dbReference type="ARBA" id="ARBA00022989"/>
    </source>
</evidence>
<dbReference type="Pfam" id="PF03924">
    <property type="entry name" value="CHASE"/>
    <property type="match status" value="1"/>
</dbReference>
<gene>
    <name evidence="17" type="ORF">SAMN05444276_101465</name>
</gene>
<evidence type="ECO:0000256" key="13">
    <source>
        <dbReference type="SAM" id="MobiDB-lite"/>
    </source>
</evidence>
<dbReference type="InterPro" id="IPR042240">
    <property type="entry name" value="CHASE_sf"/>
</dbReference>
<evidence type="ECO:0000256" key="11">
    <source>
        <dbReference type="ARBA" id="ARBA00023136"/>
    </source>
</evidence>
<evidence type="ECO:0000313" key="17">
    <source>
        <dbReference type="EMBL" id="SDW23523.1"/>
    </source>
</evidence>
<dbReference type="GO" id="GO:0016020">
    <property type="term" value="C:membrane"/>
    <property type="evidence" value="ECO:0007669"/>
    <property type="project" value="UniProtKB-SubCell"/>
</dbReference>
<feature type="signal peptide" evidence="15">
    <location>
        <begin position="1"/>
        <end position="18"/>
    </location>
</feature>
<dbReference type="InterPro" id="IPR006189">
    <property type="entry name" value="CHASE_dom"/>
</dbReference>
<dbReference type="SMART" id="SM01079">
    <property type="entry name" value="CHASE"/>
    <property type="match status" value="1"/>
</dbReference>
<feature type="compositionally biased region" description="Basic and acidic residues" evidence="13">
    <location>
        <begin position="531"/>
        <end position="552"/>
    </location>
</feature>
<dbReference type="EC" id="2.7.13.3" evidence="3"/>
<dbReference type="PANTHER" id="PTHR41523:SF7">
    <property type="entry name" value="HISTIDINE KINASE"/>
    <property type="match status" value="1"/>
</dbReference>
<evidence type="ECO:0000256" key="5">
    <source>
        <dbReference type="ARBA" id="ARBA00022679"/>
    </source>
</evidence>
<keyword evidence="8" id="KW-0418">Kinase</keyword>
<dbReference type="GO" id="GO:0004673">
    <property type="term" value="F:protein histidine kinase activity"/>
    <property type="evidence" value="ECO:0007669"/>
    <property type="project" value="UniProtKB-EC"/>
</dbReference>
<evidence type="ECO:0000256" key="2">
    <source>
        <dbReference type="ARBA" id="ARBA00004370"/>
    </source>
</evidence>
<keyword evidence="4" id="KW-0597">Phosphoprotein</keyword>
<comment type="subcellular location">
    <subcellularLocation>
        <location evidence="2">Membrane</location>
    </subcellularLocation>
</comment>
<evidence type="ECO:0000259" key="16">
    <source>
        <dbReference type="PROSITE" id="PS50839"/>
    </source>
</evidence>
<evidence type="ECO:0000256" key="4">
    <source>
        <dbReference type="ARBA" id="ARBA00022553"/>
    </source>
</evidence>
<sequence>MIASLAATLLLGAALTFATSRLEDRAAAARFDRLADLVIGSFQQRMAQHIALLRATRSYLEAEHGAVEAEEFASYVADLRLAENSPGIQGIGYAPLVDAASRTAVGAQLSARAGRQVAVAPPTSEQPVLAPIAALEPQDDRNRRALGFDMYSEPVRRAAITDALRQGEARATGPVQLVQEITADKQTGFLIYLPTRQTLAGLPSARPEAVVYAPFRAGDLTRAVLAGLPDLPLTLRVVDLGAPEPALFDDTPGSVPRQLAARTAIREIDVSGRRWQFTLTPTAEFRTVRDRSASITVGALSILLLGAVGVAMLSLRRALDAARRTAELAERQAADRALLLREMQHRIKNHIARIQAIARQSARGARDLADFERIFGGRLAAMAKAQDALGRDGAGRADLRTLLRDELAQVLDPAVVEATLDGPAVTLGAREGQAVGLVAHELVTNAMKYSRHGQRGGDAGDGLSISWTEEMVEGARWLEITWRERPVVGTTASGNDAPTATGAAIASGTAGADGLGKANAAASAFFERSGVESKIRSGGRERVGTEDRDSHGAVRPTQPSADVPPQLPERRSAVPPASDRAGSLPADGGFGTQLIEALIEGDLGGRFNRSFEATGMIVKISFPLKGE</sequence>
<dbReference type="GO" id="GO:0007165">
    <property type="term" value="P:signal transduction"/>
    <property type="evidence" value="ECO:0007669"/>
    <property type="project" value="UniProtKB-ARBA"/>
</dbReference>
<feature type="region of interest" description="Disordered" evidence="13">
    <location>
        <begin position="531"/>
        <end position="588"/>
    </location>
</feature>
<evidence type="ECO:0000256" key="12">
    <source>
        <dbReference type="SAM" id="Coils"/>
    </source>
</evidence>
<evidence type="ECO:0000256" key="3">
    <source>
        <dbReference type="ARBA" id="ARBA00012438"/>
    </source>
</evidence>
<feature type="transmembrane region" description="Helical" evidence="14">
    <location>
        <begin position="295"/>
        <end position="315"/>
    </location>
</feature>
<keyword evidence="7" id="KW-0547">Nucleotide-binding</keyword>
<evidence type="ECO:0000256" key="14">
    <source>
        <dbReference type="SAM" id="Phobius"/>
    </source>
</evidence>
<dbReference type="STRING" id="1545044.SAMN05444276_101465"/>
<keyword evidence="11 14" id="KW-0472">Membrane</keyword>
<evidence type="ECO:0000313" key="18">
    <source>
        <dbReference type="Proteomes" id="UP000182944"/>
    </source>
</evidence>
<evidence type="ECO:0000256" key="15">
    <source>
        <dbReference type="SAM" id="SignalP"/>
    </source>
</evidence>
<organism evidence="17 18">
    <name type="scientific">Paracoccus sanguinis</name>
    <dbReference type="NCBI Taxonomy" id="1545044"/>
    <lineage>
        <taxon>Bacteria</taxon>
        <taxon>Pseudomonadati</taxon>
        <taxon>Pseudomonadota</taxon>
        <taxon>Alphaproteobacteria</taxon>
        <taxon>Rhodobacterales</taxon>
        <taxon>Paracoccaceae</taxon>
        <taxon>Paracoccus</taxon>
    </lineage>
</organism>
<dbReference type="EMBL" id="FNNA01000001">
    <property type="protein sequence ID" value="SDW23523.1"/>
    <property type="molecule type" value="Genomic_DNA"/>
</dbReference>
<feature type="domain" description="CHASE" evidence="16">
    <location>
        <begin position="63"/>
        <end position="194"/>
    </location>
</feature>
<dbReference type="InterPro" id="IPR011102">
    <property type="entry name" value="Sig_transdc_His_kinase_HWE"/>
</dbReference>
<keyword evidence="6 14" id="KW-0812">Transmembrane</keyword>
<keyword evidence="15" id="KW-0732">Signal</keyword>
<dbReference type="Proteomes" id="UP000182944">
    <property type="component" value="Unassembled WGS sequence"/>
</dbReference>
<dbReference type="RefSeq" id="WP_170835570.1">
    <property type="nucleotide sequence ID" value="NZ_FNNA01000001.1"/>
</dbReference>
<reference evidence="18" key="1">
    <citation type="submission" date="2016-10" db="EMBL/GenBank/DDBJ databases">
        <authorList>
            <person name="Varghese N."/>
            <person name="Submissions S."/>
        </authorList>
    </citation>
    <scope>NUCLEOTIDE SEQUENCE [LARGE SCALE GENOMIC DNA]</scope>
    <source>
        <strain evidence="18">DSM 29303</strain>
    </source>
</reference>
<dbReference type="Pfam" id="PF07536">
    <property type="entry name" value="HWE_HK"/>
    <property type="match status" value="1"/>
</dbReference>
<dbReference type="AlphaFoldDB" id="A0A1H2RVK5"/>
<keyword evidence="10 14" id="KW-1133">Transmembrane helix</keyword>
<name>A0A1H2RVK5_9RHOB</name>
<keyword evidence="5" id="KW-0808">Transferase</keyword>
<feature type="chain" id="PRO_5010281696" description="histidine kinase" evidence="15">
    <location>
        <begin position="19"/>
        <end position="627"/>
    </location>
</feature>
<keyword evidence="9" id="KW-0067">ATP-binding</keyword>
<proteinExistence type="predicted"/>
<keyword evidence="12" id="KW-0175">Coiled coil</keyword>
<dbReference type="PROSITE" id="PS50839">
    <property type="entry name" value="CHASE"/>
    <property type="match status" value="1"/>
</dbReference>
<feature type="coiled-coil region" evidence="12">
    <location>
        <begin position="312"/>
        <end position="360"/>
    </location>
</feature>
<evidence type="ECO:0000256" key="6">
    <source>
        <dbReference type="ARBA" id="ARBA00022692"/>
    </source>
</evidence>